<comment type="caution">
    <text evidence="6">The sequence shown here is derived from an EMBL/GenBank/DDBJ whole genome shotgun (WGS) entry which is preliminary data.</text>
</comment>
<reference evidence="6 7" key="1">
    <citation type="journal article" date="2020" name="Mol. Biol. Evol.">
        <title>Interspecific Gene Flow and the Evolution of Specialization in Black and White Rhinoceros.</title>
        <authorList>
            <person name="Moodley Y."/>
            <person name="Westbury M.V."/>
            <person name="Russo I.M."/>
            <person name="Gopalakrishnan S."/>
            <person name="Rakotoarivelo A."/>
            <person name="Olsen R.A."/>
            <person name="Prost S."/>
            <person name="Tunstall T."/>
            <person name="Ryder O.A."/>
            <person name="Dalen L."/>
            <person name="Bruford M.W."/>
        </authorList>
    </citation>
    <scope>NUCLEOTIDE SEQUENCE [LARGE SCALE GENOMIC DNA]</scope>
    <source>
        <strain evidence="6">SBR-YM</strain>
        <tissue evidence="6">Skin</tissue>
    </source>
</reference>
<feature type="domain" description="SRCR" evidence="5">
    <location>
        <begin position="11"/>
        <end position="114"/>
    </location>
</feature>
<keyword evidence="7" id="KW-1185">Reference proteome</keyword>
<feature type="disulfide bond" evidence="4">
    <location>
        <begin position="80"/>
        <end position="90"/>
    </location>
</feature>
<name>A0A7J7E9I3_DICBM</name>
<gene>
    <name evidence="6" type="ORF">HPG69_004078</name>
</gene>
<dbReference type="EMBL" id="JACDTQ010003814">
    <property type="protein sequence ID" value="KAF5912408.1"/>
    <property type="molecule type" value="Genomic_DNA"/>
</dbReference>
<dbReference type="PANTHER" id="PTHR19331">
    <property type="entry name" value="SCAVENGER RECEPTOR DOMAIN-CONTAINING"/>
    <property type="match status" value="1"/>
</dbReference>
<proteinExistence type="predicted"/>
<comment type="caution">
    <text evidence="4">Lacks conserved residue(s) required for the propagation of feature annotation.</text>
</comment>
<evidence type="ECO:0000256" key="4">
    <source>
        <dbReference type="PROSITE-ProRule" id="PRU00196"/>
    </source>
</evidence>
<evidence type="ECO:0000256" key="2">
    <source>
        <dbReference type="ARBA" id="ARBA00022737"/>
    </source>
</evidence>
<protein>
    <recommendedName>
        <fullName evidence="5">SRCR domain-containing protein</fullName>
    </recommendedName>
</protein>
<dbReference type="Gene3D" id="3.10.250.10">
    <property type="entry name" value="SRCR-like domain"/>
    <property type="match status" value="1"/>
</dbReference>
<dbReference type="SMART" id="SM00202">
    <property type="entry name" value="SR"/>
    <property type="match status" value="1"/>
</dbReference>
<dbReference type="FunFam" id="3.10.250.10:FF:000009">
    <property type="entry name" value="WC1"/>
    <property type="match status" value="1"/>
</dbReference>
<accession>A0A7J7E9I3</accession>
<sequence>VRERSVKTVELRLKNGGHHCEGRVEVKHQGIWGTVHGYKWTLENAAVLCRQLDCGDAVGAPRGAHFGSGVGPIWLAYLFCKGTESTLNDCRHSDFKNYRNYGYYHKWDAGVVCSGDSQQELPWSHSQNNHENTGSQPLEYTRMKTSHTVIPRALDVQESIRTCLTLDIKGSRPSYHWVFRSL</sequence>
<evidence type="ECO:0000313" key="6">
    <source>
        <dbReference type="EMBL" id="KAF5912408.1"/>
    </source>
</evidence>
<keyword evidence="3 4" id="KW-1015">Disulfide bond</keyword>
<dbReference type="AlphaFoldDB" id="A0A7J7E9I3"/>
<evidence type="ECO:0000259" key="5">
    <source>
        <dbReference type="PROSITE" id="PS50287"/>
    </source>
</evidence>
<evidence type="ECO:0000256" key="3">
    <source>
        <dbReference type="ARBA" id="ARBA00023157"/>
    </source>
</evidence>
<evidence type="ECO:0000313" key="7">
    <source>
        <dbReference type="Proteomes" id="UP000551758"/>
    </source>
</evidence>
<dbReference type="PRINTS" id="PR00258">
    <property type="entry name" value="SPERACTRCPTR"/>
</dbReference>
<dbReference type="GO" id="GO:0016020">
    <property type="term" value="C:membrane"/>
    <property type="evidence" value="ECO:0007669"/>
    <property type="project" value="InterPro"/>
</dbReference>
<evidence type="ECO:0000256" key="1">
    <source>
        <dbReference type="ARBA" id="ARBA00022729"/>
    </source>
</evidence>
<organism evidence="6 7">
    <name type="scientific">Diceros bicornis minor</name>
    <name type="common">South-central black rhinoceros</name>
    <dbReference type="NCBI Taxonomy" id="77932"/>
    <lineage>
        <taxon>Eukaryota</taxon>
        <taxon>Metazoa</taxon>
        <taxon>Chordata</taxon>
        <taxon>Craniata</taxon>
        <taxon>Vertebrata</taxon>
        <taxon>Euteleostomi</taxon>
        <taxon>Mammalia</taxon>
        <taxon>Eutheria</taxon>
        <taxon>Laurasiatheria</taxon>
        <taxon>Perissodactyla</taxon>
        <taxon>Rhinocerotidae</taxon>
        <taxon>Diceros</taxon>
    </lineage>
</organism>
<feature type="non-terminal residue" evidence="6">
    <location>
        <position position="182"/>
    </location>
</feature>
<feature type="non-terminal residue" evidence="6">
    <location>
        <position position="1"/>
    </location>
</feature>
<dbReference type="PROSITE" id="PS50287">
    <property type="entry name" value="SRCR_2"/>
    <property type="match status" value="1"/>
</dbReference>
<dbReference type="SUPFAM" id="SSF56487">
    <property type="entry name" value="SRCR-like"/>
    <property type="match status" value="1"/>
</dbReference>
<keyword evidence="1" id="KW-0732">Signal</keyword>
<keyword evidence="2" id="KW-0677">Repeat</keyword>
<dbReference type="Proteomes" id="UP000551758">
    <property type="component" value="Unassembled WGS sequence"/>
</dbReference>
<dbReference type="InterPro" id="IPR036772">
    <property type="entry name" value="SRCR-like_dom_sf"/>
</dbReference>
<dbReference type="Pfam" id="PF00530">
    <property type="entry name" value="SRCR"/>
    <property type="match status" value="1"/>
</dbReference>
<dbReference type="InterPro" id="IPR001190">
    <property type="entry name" value="SRCR"/>
</dbReference>